<dbReference type="EMBL" id="JWZT01004328">
    <property type="protein sequence ID" value="KII64320.1"/>
    <property type="molecule type" value="Genomic_DNA"/>
</dbReference>
<evidence type="ECO:0000256" key="1">
    <source>
        <dbReference type="SAM" id="MobiDB-lite"/>
    </source>
</evidence>
<organism evidence="4 5">
    <name type="scientific">Thelohanellus kitauei</name>
    <name type="common">Myxosporean</name>
    <dbReference type="NCBI Taxonomy" id="669202"/>
    <lineage>
        <taxon>Eukaryota</taxon>
        <taxon>Metazoa</taxon>
        <taxon>Cnidaria</taxon>
        <taxon>Myxozoa</taxon>
        <taxon>Myxosporea</taxon>
        <taxon>Bivalvulida</taxon>
        <taxon>Platysporina</taxon>
        <taxon>Myxobolidae</taxon>
        <taxon>Thelohanellus</taxon>
    </lineage>
</organism>
<sequence>MDDSAKYWTDLLKTQTEIIQESQFNKFGKGKRQRKQIKYVENEVKDEEFDYDPDYDAEKDSSSSSSEEVSRGSDNEAEADGLNLPKPISKKDVLKRPLNQPPSIPLFNNSPGLSVELQRKKNILNKLTVFGLPGADIKSTLERWKLTDENFTEQQFKDYLRSIYASLDFHGTKFSKCVDKFPLNEQGCQSILSKIAIIELIKDKVFEYAPHMPYMLPILIDSKLWSIDEIDGDYLELVKPYLPPDTQQISSTDALSYKILPPVNQSELAQTNSIFKFNIEDHGYTELHTVWEAENKLIAKDNIWWRYHDLWLLLGICVHGYDEMQTIFDDPRFSLLHLAFQNCREHKINFTQRRLELLEQSILIEDVIRRSIENNVYLKNESSLLRVSNRISEMCSFFESGLKIVEEYSPDDEEKKKVLKELFYYIDSICQELINDMPNLTQYIMCASLRTSQLFPPKPQQFDRFAHRLTQVPIQLPVHTTIPTKTTPTTIPVTTTSHPVKKS</sequence>
<dbReference type="Gene3D" id="1.10.10.60">
    <property type="entry name" value="Homeodomain-like"/>
    <property type="match status" value="1"/>
</dbReference>
<protein>
    <submittedName>
        <fullName evidence="4">Protein let-418</fullName>
    </submittedName>
</protein>
<accession>A0A0C2MIY8</accession>
<dbReference type="Pfam" id="PF06465">
    <property type="entry name" value="DUF1087"/>
    <property type="match status" value="1"/>
</dbReference>
<feature type="domain" description="CHD C-terminal 2" evidence="3">
    <location>
        <begin position="301"/>
        <end position="437"/>
    </location>
</feature>
<dbReference type="Proteomes" id="UP000031668">
    <property type="component" value="Unassembled WGS sequence"/>
</dbReference>
<reference evidence="4 5" key="1">
    <citation type="journal article" date="2014" name="Genome Biol. Evol.">
        <title>The genome of the myxosporean Thelohanellus kitauei shows adaptations to nutrient acquisition within its fish host.</title>
        <authorList>
            <person name="Yang Y."/>
            <person name="Xiong J."/>
            <person name="Zhou Z."/>
            <person name="Huo F."/>
            <person name="Miao W."/>
            <person name="Ran C."/>
            <person name="Liu Y."/>
            <person name="Zhang J."/>
            <person name="Feng J."/>
            <person name="Wang M."/>
            <person name="Wang M."/>
            <person name="Wang L."/>
            <person name="Yao B."/>
        </authorList>
    </citation>
    <scope>NUCLEOTIDE SEQUENCE [LARGE SCALE GENOMIC DNA]</scope>
    <source>
        <strain evidence="4">Wuqing</strain>
    </source>
</reference>
<feature type="region of interest" description="Disordered" evidence="1">
    <location>
        <begin position="48"/>
        <end position="95"/>
    </location>
</feature>
<dbReference type="InterPro" id="IPR012957">
    <property type="entry name" value="CHD_C2"/>
</dbReference>
<evidence type="ECO:0000313" key="4">
    <source>
        <dbReference type="EMBL" id="KII64320.1"/>
    </source>
</evidence>
<keyword evidence="5" id="KW-1185">Reference proteome</keyword>
<dbReference type="OrthoDB" id="5857104at2759"/>
<dbReference type="InterPro" id="IPR009463">
    <property type="entry name" value="DUF1087"/>
</dbReference>
<evidence type="ECO:0000259" key="3">
    <source>
        <dbReference type="Pfam" id="PF08074"/>
    </source>
</evidence>
<proteinExistence type="predicted"/>
<evidence type="ECO:0000259" key="2">
    <source>
        <dbReference type="Pfam" id="PF06465"/>
    </source>
</evidence>
<comment type="caution">
    <text evidence="4">The sequence shown here is derived from an EMBL/GenBank/DDBJ whole genome shotgun (WGS) entry which is preliminary data.</text>
</comment>
<name>A0A0C2MIY8_THEKT</name>
<feature type="domain" description="DUF1087" evidence="2">
    <location>
        <begin position="2"/>
        <end position="43"/>
    </location>
</feature>
<gene>
    <name evidence="4" type="ORF">RF11_01124</name>
</gene>
<evidence type="ECO:0000313" key="5">
    <source>
        <dbReference type="Proteomes" id="UP000031668"/>
    </source>
</evidence>
<dbReference type="AlphaFoldDB" id="A0A0C2MIY8"/>
<dbReference type="Pfam" id="PF08074">
    <property type="entry name" value="CHDCT2"/>
    <property type="match status" value="1"/>
</dbReference>